<evidence type="ECO:0000313" key="8">
    <source>
        <dbReference type="EMBL" id="EST48106.1"/>
    </source>
</evidence>
<evidence type="ECO:0000256" key="5">
    <source>
        <dbReference type="ARBA" id="ARBA00023136"/>
    </source>
</evidence>
<comment type="subcellular location">
    <subcellularLocation>
        <location evidence="1 6">Membrane</location>
        <topology evidence="1 6">Multi-pass membrane protein</topology>
    </subcellularLocation>
</comment>
<evidence type="ECO:0000256" key="2">
    <source>
        <dbReference type="ARBA" id="ARBA00008573"/>
    </source>
</evidence>
<keyword evidence="5 7" id="KW-0472">Membrane</keyword>
<dbReference type="OrthoDB" id="10009287at2759"/>
<sequence>MSFSNLTTFVQRLYSIMFPVYLSVQSYKSPEPTDDIQWLSYWCIYGLFMLLENLIPIAKKFTFYSTIKLGILVWLINKRGSVVIYNKVMKPAFIYVEKMIEDEAYRQKQVQKFRQKFMKQ</sequence>
<protein>
    <submittedName>
        <fullName evidence="8">TB2/DP1, HVA22 family protein</fullName>
    </submittedName>
</protein>
<accession>V6LWL7</accession>
<evidence type="ECO:0000256" key="3">
    <source>
        <dbReference type="ARBA" id="ARBA00022692"/>
    </source>
</evidence>
<evidence type="ECO:0000313" key="11">
    <source>
        <dbReference type="Proteomes" id="UP000018208"/>
    </source>
</evidence>
<keyword evidence="11" id="KW-1185">Reference proteome</keyword>
<keyword evidence="4 7" id="KW-1133">Transmembrane helix</keyword>
<dbReference type="VEuPathDB" id="GiardiaDB:SS50377_20634"/>
<name>V6LWL7_9EUKA</name>
<reference evidence="9" key="2">
    <citation type="submission" date="2020-12" db="EMBL/GenBank/DDBJ databases">
        <title>New Spironucleus salmonicida genome in near-complete chromosomes.</title>
        <authorList>
            <person name="Xu F."/>
            <person name="Kurt Z."/>
            <person name="Jimenez-Gonzalez A."/>
            <person name="Astvaldsson A."/>
            <person name="Andersson J.O."/>
            <person name="Svard S.G."/>
        </authorList>
    </citation>
    <scope>NUCLEOTIDE SEQUENCE</scope>
    <source>
        <strain evidence="9">ATCC 50377</strain>
    </source>
</reference>
<dbReference type="EMBL" id="KI546004">
    <property type="protein sequence ID" value="EST48106.1"/>
    <property type="molecule type" value="Genomic_DNA"/>
</dbReference>
<dbReference type="EMBL" id="AUWU02000001">
    <property type="protein sequence ID" value="KAH0577283.1"/>
    <property type="molecule type" value="Genomic_DNA"/>
</dbReference>
<gene>
    <name evidence="8" type="ORF">SS50377_11745</name>
    <name evidence="9" type="ORF">SS50377_20634</name>
    <name evidence="10" type="ORF">SS50377_20642</name>
</gene>
<dbReference type="VEuPathDB" id="GiardiaDB:SS50377_20642"/>
<dbReference type="AlphaFoldDB" id="V6LWL7"/>
<dbReference type="InterPro" id="IPR004345">
    <property type="entry name" value="TB2_DP1_HVA22"/>
</dbReference>
<evidence type="ECO:0000256" key="7">
    <source>
        <dbReference type="SAM" id="Phobius"/>
    </source>
</evidence>
<evidence type="ECO:0000256" key="4">
    <source>
        <dbReference type="ARBA" id="ARBA00022989"/>
    </source>
</evidence>
<organism evidence="8">
    <name type="scientific">Spironucleus salmonicida</name>
    <dbReference type="NCBI Taxonomy" id="348837"/>
    <lineage>
        <taxon>Eukaryota</taxon>
        <taxon>Metamonada</taxon>
        <taxon>Diplomonadida</taxon>
        <taxon>Hexamitidae</taxon>
        <taxon>Hexamitinae</taxon>
        <taxon>Spironucleus</taxon>
    </lineage>
</organism>
<dbReference type="GO" id="GO:0016020">
    <property type="term" value="C:membrane"/>
    <property type="evidence" value="ECO:0007669"/>
    <property type="project" value="UniProtKB-SubCell"/>
</dbReference>
<evidence type="ECO:0000313" key="9">
    <source>
        <dbReference type="EMBL" id="KAH0577283.1"/>
    </source>
</evidence>
<comment type="similarity">
    <text evidence="2 6">Belongs to the DP1 family.</text>
</comment>
<dbReference type="PANTHER" id="PTHR12300:SF161">
    <property type="entry name" value="RECEPTOR EXPRESSION-ENHANCING PROTEIN"/>
    <property type="match status" value="1"/>
</dbReference>
<feature type="transmembrane region" description="Helical" evidence="7">
    <location>
        <begin position="36"/>
        <end position="55"/>
    </location>
</feature>
<evidence type="ECO:0000256" key="6">
    <source>
        <dbReference type="RuleBase" id="RU362006"/>
    </source>
</evidence>
<evidence type="ECO:0000256" key="1">
    <source>
        <dbReference type="ARBA" id="ARBA00004141"/>
    </source>
</evidence>
<reference evidence="8 9" key="1">
    <citation type="journal article" date="2014" name="PLoS Genet.">
        <title>The Genome of Spironucleus salmonicida Highlights a Fish Pathogen Adapted to Fluctuating Environments.</title>
        <authorList>
            <person name="Xu F."/>
            <person name="Jerlstrom-Hultqvist J."/>
            <person name="Einarsson E."/>
            <person name="Astvaldsson A."/>
            <person name="Svard S.G."/>
            <person name="Andersson J.O."/>
        </authorList>
    </citation>
    <scope>NUCLEOTIDE SEQUENCE</scope>
    <source>
        <strain evidence="9">ATCC 50377</strain>
    </source>
</reference>
<dbReference type="Proteomes" id="UP000018208">
    <property type="component" value="Unassembled WGS sequence"/>
</dbReference>
<proteinExistence type="inferred from homology"/>
<evidence type="ECO:0000313" key="10">
    <source>
        <dbReference type="EMBL" id="KAH0577291.1"/>
    </source>
</evidence>
<keyword evidence="3 7" id="KW-0812">Transmembrane</keyword>
<dbReference type="PANTHER" id="PTHR12300">
    <property type="entry name" value="HVA22-LIKE PROTEINS"/>
    <property type="match status" value="1"/>
</dbReference>
<dbReference type="EMBL" id="AUWU02000001">
    <property type="protein sequence ID" value="KAH0577291.1"/>
    <property type="molecule type" value="Genomic_DNA"/>
</dbReference>
<dbReference type="Pfam" id="PF03134">
    <property type="entry name" value="TB2_DP1_HVA22"/>
    <property type="match status" value="1"/>
</dbReference>